<dbReference type="CDD" id="cd06558">
    <property type="entry name" value="crotonase-like"/>
    <property type="match status" value="1"/>
</dbReference>
<evidence type="ECO:0000256" key="2">
    <source>
        <dbReference type="ARBA" id="ARBA00022832"/>
    </source>
</evidence>
<comment type="similarity">
    <text evidence="1">Belongs to the enoyl-CoA hydratase/isomerase family.</text>
</comment>
<dbReference type="Gene3D" id="1.10.12.10">
    <property type="entry name" value="Lyase 2-enoyl-coa Hydratase, Chain A, domain 2"/>
    <property type="match status" value="1"/>
</dbReference>
<protein>
    <recommendedName>
        <fullName evidence="6">Enoyl-CoA hydratase domain-containing protein 3, mitochondrial</fullName>
    </recommendedName>
</protein>
<accession>A0ABU8XXC9</accession>
<evidence type="ECO:0000313" key="7">
    <source>
        <dbReference type="EMBL" id="MEK0085083.1"/>
    </source>
</evidence>
<keyword evidence="4" id="KW-0443">Lipid metabolism</keyword>
<organism evidence="7 8">
    <name type="scientific">Benzoatithermus flavus</name>
    <dbReference type="NCBI Taxonomy" id="3108223"/>
    <lineage>
        <taxon>Bacteria</taxon>
        <taxon>Pseudomonadati</taxon>
        <taxon>Pseudomonadota</taxon>
        <taxon>Alphaproteobacteria</taxon>
        <taxon>Geminicoccales</taxon>
        <taxon>Geminicoccaceae</taxon>
        <taxon>Benzoatithermus</taxon>
    </lineage>
</organism>
<evidence type="ECO:0000256" key="3">
    <source>
        <dbReference type="ARBA" id="ARBA00022946"/>
    </source>
</evidence>
<evidence type="ECO:0000256" key="6">
    <source>
        <dbReference type="ARBA" id="ARBA00040545"/>
    </source>
</evidence>
<reference evidence="7 8" key="1">
    <citation type="submission" date="2024-01" db="EMBL/GenBank/DDBJ databases">
        <title>Multi-omics insights into the function and evolution of sodium benzoate biodegradation pathways in Benzoatithermus flavus gen. nov., sp. nov. from hot spring.</title>
        <authorList>
            <person name="Hu C.-J."/>
            <person name="Li W.-J."/>
        </authorList>
    </citation>
    <scope>NUCLEOTIDE SEQUENCE [LARGE SCALE GENOMIC DNA]</scope>
    <source>
        <strain evidence="7 8">SYSU G07066</strain>
    </source>
</reference>
<dbReference type="NCBIfam" id="NF006008">
    <property type="entry name" value="PRK08139.1"/>
    <property type="match status" value="1"/>
</dbReference>
<keyword evidence="2" id="KW-0276">Fatty acid metabolism</keyword>
<dbReference type="GO" id="GO:0004300">
    <property type="term" value="F:enoyl-CoA hydratase activity"/>
    <property type="evidence" value="ECO:0007669"/>
    <property type="project" value="UniProtKB-EC"/>
</dbReference>
<keyword evidence="8" id="KW-1185">Reference proteome</keyword>
<comment type="function">
    <text evidence="5">May play a role in fatty acid biosynthesis and insulin sensitivity.</text>
</comment>
<evidence type="ECO:0000313" key="8">
    <source>
        <dbReference type="Proteomes" id="UP001375743"/>
    </source>
</evidence>
<dbReference type="InterPro" id="IPR001753">
    <property type="entry name" value="Enoyl-CoA_hydra/iso"/>
</dbReference>
<dbReference type="InterPro" id="IPR029045">
    <property type="entry name" value="ClpP/crotonase-like_dom_sf"/>
</dbReference>
<dbReference type="Gene3D" id="3.90.226.10">
    <property type="entry name" value="2-enoyl-CoA Hydratase, Chain A, domain 1"/>
    <property type="match status" value="1"/>
</dbReference>
<name>A0ABU8XXC9_9PROT</name>
<evidence type="ECO:0000256" key="4">
    <source>
        <dbReference type="ARBA" id="ARBA00023098"/>
    </source>
</evidence>
<gene>
    <name evidence="7" type="ORF">U1T56_18175</name>
</gene>
<dbReference type="PANTHER" id="PTHR43602:SF1">
    <property type="entry name" value="ENOYL-COA HYDRATASE DOMAIN-CONTAINING PROTEIN 3, MITOCHONDRIAL"/>
    <property type="match status" value="1"/>
</dbReference>
<dbReference type="SUPFAM" id="SSF52096">
    <property type="entry name" value="ClpP/crotonase"/>
    <property type="match status" value="1"/>
</dbReference>
<evidence type="ECO:0000256" key="1">
    <source>
        <dbReference type="ARBA" id="ARBA00005254"/>
    </source>
</evidence>
<dbReference type="InterPro" id="IPR052377">
    <property type="entry name" value="Mitochondrial_ECH-domain"/>
</dbReference>
<dbReference type="EMBL" id="JBBLZC010000021">
    <property type="protein sequence ID" value="MEK0085083.1"/>
    <property type="molecule type" value="Genomic_DNA"/>
</dbReference>
<dbReference type="RefSeq" id="WP_418160930.1">
    <property type="nucleotide sequence ID" value="NZ_JBBLZC010000021.1"/>
</dbReference>
<sequence length="264" mass="28707">MDGQNEPLLLRADENGVARLTLNRPKAFNSLSRDLLTALEQEVDRIAADSTTRVVIVAGNGKAFCAGHDLKEMGEDLREAPIRALFDQCSRIMVKLTRLPQPVIARVHGIATAAGCQLVAACDLAVCTEDSRFAVSGVKYGLFCSTPMVALSRNLPRKPAMEMLLTGDFIDAREALRLGLVNRVVPAEALDAEIAALTARLLDKSPRVLALGKRAFYRQLELGLEEAYAFTTDVIVENALGRDFAAGLDAFRSKRAPVWPEDDA</sequence>
<keyword evidence="7" id="KW-0456">Lyase</keyword>
<proteinExistence type="inferred from homology"/>
<comment type="caution">
    <text evidence="7">The sequence shown here is derived from an EMBL/GenBank/DDBJ whole genome shotgun (WGS) entry which is preliminary data.</text>
</comment>
<dbReference type="Pfam" id="PF00378">
    <property type="entry name" value="ECH_1"/>
    <property type="match status" value="1"/>
</dbReference>
<dbReference type="InterPro" id="IPR014748">
    <property type="entry name" value="Enoyl-CoA_hydra_C"/>
</dbReference>
<dbReference type="Proteomes" id="UP001375743">
    <property type="component" value="Unassembled WGS sequence"/>
</dbReference>
<dbReference type="PANTHER" id="PTHR43602">
    <property type="match status" value="1"/>
</dbReference>
<keyword evidence="3" id="KW-0809">Transit peptide</keyword>
<evidence type="ECO:0000256" key="5">
    <source>
        <dbReference type="ARBA" id="ARBA00037410"/>
    </source>
</evidence>